<proteinExistence type="predicted"/>
<sequence>MYIFKTSASRLRKRWDKLQHSLELTCIRDERVRLQTSRMCRWWKEEMLPETMWVASPRKSGQPSKSYIQEHLIVIAVMHKLQTALDRLHQLLFVTFYILSTIVIWFLVSAERWI</sequence>
<gene>
    <name evidence="2" type="ORF">P167DRAFT_255500</name>
</gene>
<accession>A0A3N4KM09</accession>
<keyword evidence="1" id="KW-0472">Membrane</keyword>
<evidence type="ECO:0000313" key="3">
    <source>
        <dbReference type="Proteomes" id="UP000277580"/>
    </source>
</evidence>
<dbReference type="InParanoid" id="A0A3N4KM09"/>
<keyword evidence="1" id="KW-1133">Transmembrane helix</keyword>
<dbReference type="AlphaFoldDB" id="A0A3N4KM09"/>
<dbReference type="EMBL" id="ML119143">
    <property type="protein sequence ID" value="RPB10448.1"/>
    <property type="molecule type" value="Genomic_DNA"/>
</dbReference>
<organism evidence="2 3">
    <name type="scientific">Morchella conica CCBAS932</name>
    <dbReference type="NCBI Taxonomy" id="1392247"/>
    <lineage>
        <taxon>Eukaryota</taxon>
        <taxon>Fungi</taxon>
        <taxon>Dikarya</taxon>
        <taxon>Ascomycota</taxon>
        <taxon>Pezizomycotina</taxon>
        <taxon>Pezizomycetes</taxon>
        <taxon>Pezizales</taxon>
        <taxon>Morchellaceae</taxon>
        <taxon>Morchella</taxon>
    </lineage>
</organism>
<evidence type="ECO:0000313" key="2">
    <source>
        <dbReference type="EMBL" id="RPB10448.1"/>
    </source>
</evidence>
<keyword evidence="3" id="KW-1185">Reference proteome</keyword>
<feature type="transmembrane region" description="Helical" evidence="1">
    <location>
        <begin position="88"/>
        <end position="108"/>
    </location>
</feature>
<name>A0A3N4KM09_9PEZI</name>
<reference evidence="2 3" key="1">
    <citation type="journal article" date="2018" name="Nat. Ecol. Evol.">
        <title>Pezizomycetes genomes reveal the molecular basis of ectomycorrhizal truffle lifestyle.</title>
        <authorList>
            <person name="Murat C."/>
            <person name="Payen T."/>
            <person name="Noel B."/>
            <person name="Kuo A."/>
            <person name="Morin E."/>
            <person name="Chen J."/>
            <person name="Kohler A."/>
            <person name="Krizsan K."/>
            <person name="Balestrini R."/>
            <person name="Da Silva C."/>
            <person name="Montanini B."/>
            <person name="Hainaut M."/>
            <person name="Levati E."/>
            <person name="Barry K.W."/>
            <person name="Belfiori B."/>
            <person name="Cichocki N."/>
            <person name="Clum A."/>
            <person name="Dockter R.B."/>
            <person name="Fauchery L."/>
            <person name="Guy J."/>
            <person name="Iotti M."/>
            <person name="Le Tacon F."/>
            <person name="Lindquist E.A."/>
            <person name="Lipzen A."/>
            <person name="Malagnac F."/>
            <person name="Mello A."/>
            <person name="Molinier V."/>
            <person name="Miyauchi S."/>
            <person name="Poulain J."/>
            <person name="Riccioni C."/>
            <person name="Rubini A."/>
            <person name="Sitrit Y."/>
            <person name="Splivallo R."/>
            <person name="Traeger S."/>
            <person name="Wang M."/>
            <person name="Zifcakova L."/>
            <person name="Wipf D."/>
            <person name="Zambonelli A."/>
            <person name="Paolocci F."/>
            <person name="Nowrousian M."/>
            <person name="Ottonello S."/>
            <person name="Baldrian P."/>
            <person name="Spatafora J.W."/>
            <person name="Henrissat B."/>
            <person name="Nagy L.G."/>
            <person name="Aury J.M."/>
            <person name="Wincker P."/>
            <person name="Grigoriev I.V."/>
            <person name="Bonfante P."/>
            <person name="Martin F.M."/>
        </authorList>
    </citation>
    <scope>NUCLEOTIDE SEQUENCE [LARGE SCALE GENOMIC DNA]</scope>
    <source>
        <strain evidence="2 3">CCBAS932</strain>
    </source>
</reference>
<dbReference type="Proteomes" id="UP000277580">
    <property type="component" value="Unassembled WGS sequence"/>
</dbReference>
<evidence type="ECO:0000256" key="1">
    <source>
        <dbReference type="SAM" id="Phobius"/>
    </source>
</evidence>
<protein>
    <submittedName>
        <fullName evidence="2">Uncharacterized protein</fullName>
    </submittedName>
</protein>
<keyword evidence="1" id="KW-0812">Transmembrane</keyword>